<dbReference type="GO" id="GO:0005886">
    <property type="term" value="C:plasma membrane"/>
    <property type="evidence" value="ECO:0007669"/>
    <property type="project" value="TreeGrafter"/>
</dbReference>
<feature type="transmembrane region" description="Helical" evidence="11">
    <location>
        <begin position="6"/>
        <end position="25"/>
    </location>
</feature>
<name>A0A3B1A6Y3_9ZZZZ</name>
<dbReference type="InterPro" id="IPR050324">
    <property type="entry name" value="CDP-alcohol_PTase-I"/>
</dbReference>
<evidence type="ECO:0000313" key="12">
    <source>
        <dbReference type="EMBL" id="VAW95843.1"/>
    </source>
</evidence>
<evidence type="ECO:0000256" key="10">
    <source>
        <dbReference type="ARBA" id="ARBA00023264"/>
    </source>
</evidence>
<dbReference type="EMBL" id="UOFS01000024">
    <property type="protein sequence ID" value="VAW95843.1"/>
    <property type="molecule type" value="Genomic_DNA"/>
</dbReference>
<keyword evidence="3" id="KW-0444">Lipid biosynthesis</keyword>
<sequence length="185" mass="21010">MWTIPNILTVMRIGLIPVFILAFYLPEFSWKHILTTSIFFFAGISDWFDGYLARKLNQQSEFGAFLDPVADKLMVSTALVLLLVEYPGFWIAISAIIIIGREIAVSALREWMAEAGSQTKVSVSILGKIKTTAQMFAIGMLIYHQPLWDIPITELGYILLFFAAFLTLWSMYLYLKAAWPSLTKN</sequence>
<evidence type="ECO:0000256" key="11">
    <source>
        <dbReference type="SAM" id="Phobius"/>
    </source>
</evidence>
<feature type="transmembrane region" description="Helical" evidence="11">
    <location>
        <begin position="121"/>
        <end position="143"/>
    </location>
</feature>
<keyword evidence="5 11" id="KW-0812">Transmembrane</keyword>
<comment type="similarity">
    <text evidence="2">Belongs to the CDP-alcohol phosphatidyltransferase class-I family.</text>
</comment>
<accession>A0A3B1A6Y3</accession>
<protein>
    <submittedName>
        <fullName evidence="12">CDP-diacylglycerol--glycerol-3-phosphate 3-phosphatidyltransferase</fullName>
        <ecNumber evidence="12">2.7.8.5</ecNumber>
    </submittedName>
</protein>
<evidence type="ECO:0000256" key="9">
    <source>
        <dbReference type="ARBA" id="ARBA00023209"/>
    </source>
</evidence>
<evidence type="ECO:0000256" key="3">
    <source>
        <dbReference type="ARBA" id="ARBA00022516"/>
    </source>
</evidence>
<keyword evidence="8 11" id="KW-0472">Membrane</keyword>
<dbReference type="Pfam" id="PF01066">
    <property type="entry name" value="CDP-OH_P_transf"/>
    <property type="match status" value="1"/>
</dbReference>
<proteinExistence type="inferred from homology"/>
<dbReference type="PROSITE" id="PS00379">
    <property type="entry name" value="CDP_ALCOHOL_P_TRANSF"/>
    <property type="match status" value="1"/>
</dbReference>
<evidence type="ECO:0000256" key="8">
    <source>
        <dbReference type="ARBA" id="ARBA00023136"/>
    </source>
</evidence>
<dbReference type="InterPro" id="IPR043130">
    <property type="entry name" value="CDP-OH_PTrfase_TM_dom"/>
</dbReference>
<dbReference type="AlphaFoldDB" id="A0A3B1A6Y3"/>
<evidence type="ECO:0000256" key="4">
    <source>
        <dbReference type="ARBA" id="ARBA00022679"/>
    </source>
</evidence>
<dbReference type="PIRSF" id="PIRSF000847">
    <property type="entry name" value="Phos_ph_gly_syn"/>
    <property type="match status" value="1"/>
</dbReference>
<evidence type="ECO:0000256" key="7">
    <source>
        <dbReference type="ARBA" id="ARBA00023098"/>
    </source>
</evidence>
<evidence type="ECO:0000256" key="1">
    <source>
        <dbReference type="ARBA" id="ARBA00004141"/>
    </source>
</evidence>
<evidence type="ECO:0000256" key="2">
    <source>
        <dbReference type="ARBA" id="ARBA00010441"/>
    </source>
</evidence>
<dbReference type="GO" id="GO:0008444">
    <property type="term" value="F:CDP-diacylglycerol-glycerol-3-phosphate 3-phosphatidyltransferase activity"/>
    <property type="evidence" value="ECO:0007669"/>
    <property type="project" value="UniProtKB-EC"/>
</dbReference>
<dbReference type="InterPro" id="IPR000462">
    <property type="entry name" value="CDP-OH_P_trans"/>
</dbReference>
<feature type="transmembrane region" description="Helical" evidence="11">
    <location>
        <begin position="155"/>
        <end position="175"/>
    </location>
</feature>
<feature type="transmembrane region" description="Helical" evidence="11">
    <location>
        <begin position="73"/>
        <end position="100"/>
    </location>
</feature>
<dbReference type="GO" id="GO:0046474">
    <property type="term" value="P:glycerophospholipid biosynthetic process"/>
    <property type="evidence" value="ECO:0007669"/>
    <property type="project" value="TreeGrafter"/>
</dbReference>
<dbReference type="InterPro" id="IPR048254">
    <property type="entry name" value="CDP_ALCOHOL_P_TRANSF_CS"/>
</dbReference>
<dbReference type="PANTHER" id="PTHR14269">
    <property type="entry name" value="CDP-DIACYLGLYCEROL--GLYCEROL-3-PHOSPHATE 3-PHOSPHATIDYLTRANSFERASE-RELATED"/>
    <property type="match status" value="1"/>
</dbReference>
<evidence type="ECO:0000256" key="6">
    <source>
        <dbReference type="ARBA" id="ARBA00022989"/>
    </source>
</evidence>
<keyword evidence="10" id="KW-1208">Phospholipid metabolism</keyword>
<keyword evidence="9" id="KW-0594">Phospholipid biosynthesis</keyword>
<comment type="subcellular location">
    <subcellularLocation>
        <location evidence="1">Membrane</location>
        <topology evidence="1">Multi-pass membrane protein</topology>
    </subcellularLocation>
</comment>
<dbReference type="PANTHER" id="PTHR14269:SF62">
    <property type="entry name" value="CDP-DIACYLGLYCEROL--GLYCEROL-3-PHOSPHATE 3-PHOSPHATIDYLTRANSFERASE 1, CHLOROPLASTIC"/>
    <property type="match status" value="1"/>
</dbReference>
<keyword evidence="6 11" id="KW-1133">Transmembrane helix</keyword>
<keyword evidence="4 12" id="KW-0808">Transferase</keyword>
<evidence type="ECO:0000256" key="5">
    <source>
        <dbReference type="ARBA" id="ARBA00022692"/>
    </source>
</evidence>
<keyword evidence="7" id="KW-0443">Lipid metabolism</keyword>
<dbReference type="InterPro" id="IPR004570">
    <property type="entry name" value="Phosphatidylglycerol_P_synth"/>
</dbReference>
<reference evidence="12" key="1">
    <citation type="submission" date="2018-06" db="EMBL/GenBank/DDBJ databases">
        <authorList>
            <person name="Zhirakovskaya E."/>
        </authorList>
    </citation>
    <scope>NUCLEOTIDE SEQUENCE</scope>
</reference>
<gene>
    <name evidence="12" type="ORF">MNBD_GAMMA22-1881</name>
</gene>
<dbReference type="Gene3D" id="1.20.120.1760">
    <property type="match status" value="1"/>
</dbReference>
<dbReference type="NCBIfam" id="TIGR00560">
    <property type="entry name" value="pgsA"/>
    <property type="match status" value="1"/>
</dbReference>
<dbReference type="EC" id="2.7.8.5" evidence="12"/>
<organism evidence="12">
    <name type="scientific">hydrothermal vent metagenome</name>
    <dbReference type="NCBI Taxonomy" id="652676"/>
    <lineage>
        <taxon>unclassified sequences</taxon>
        <taxon>metagenomes</taxon>
        <taxon>ecological metagenomes</taxon>
    </lineage>
</organism>